<evidence type="ECO:0000256" key="2">
    <source>
        <dbReference type="SAM" id="Phobius"/>
    </source>
</evidence>
<feature type="compositionally biased region" description="Polar residues" evidence="1">
    <location>
        <begin position="133"/>
        <end position="145"/>
    </location>
</feature>
<evidence type="ECO:0000313" key="4">
    <source>
        <dbReference type="Proteomes" id="UP000008066"/>
    </source>
</evidence>
<protein>
    <submittedName>
        <fullName evidence="3">Uncharacterized protein</fullName>
    </submittedName>
</protein>
<dbReference type="KEGG" id="cthr:CTHT_0031820"/>
<feature type="transmembrane region" description="Helical" evidence="2">
    <location>
        <begin position="54"/>
        <end position="75"/>
    </location>
</feature>
<dbReference type="HOGENOM" id="CLU_1626832_0_0_1"/>
<dbReference type="eggNOG" id="ENOG502RJ0P">
    <property type="taxonomic scope" value="Eukaryota"/>
</dbReference>
<dbReference type="Proteomes" id="UP000008066">
    <property type="component" value="Unassembled WGS sequence"/>
</dbReference>
<keyword evidence="2" id="KW-0812">Transmembrane</keyword>
<reference evidence="3 4" key="1">
    <citation type="journal article" date="2011" name="Cell">
        <title>Insight into structure and assembly of the nuclear pore complex by utilizing the genome of a eukaryotic thermophile.</title>
        <authorList>
            <person name="Amlacher S."/>
            <person name="Sarges P."/>
            <person name="Flemming D."/>
            <person name="van Noort V."/>
            <person name="Kunze R."/>
            <person name="Devos D.P."/>
            <person name="Arumugam M."/>
            <person name="Bork P."/>
            <person name="Hurt E."/>
        </authorList>
    </citation>
    <scope>NUCLEOTIDE SEQUENCE [LARGE SCALE GENOMIC DNA]</scope>
    <source>
        <strain evidence="4">DSM 1495 / CBS 144.50 / IMI 039719</strain>
    </source>
</reference>
<name>G0S4V6_CHATD</name>
<gene>
    <name evidence="3" type="ORF">CTHT_0031820</name>
</gene>
<sequence>MLGLCSLGKLLVPTTSHPLSRPLHCFDNDDYDDVPPFLGDSDDDTDGVTVPPGVIAAIVVSVVAFIILVTGIFAYRDYRRKRVLKKHEVALKEIESSAAMTLSGALDPPPPYEVHDSSTSMVVLSGRYQPQRGFSTVSTDMSSHPTILDGVEPGTRPEQPRGT</sequence>
<keyword evidence="4" id="KW-1185">Reference proteome</keyword>
<proteinExistence type="predicted"/>
<feature type="region of interest" description="Disordered" evidence="1">
    <location>
        <begin position="133"/>
        <end position="163"/>
    </location>
</feature>
<accession>G0S4V6</accession>
<dbReference type="AlphaFoldDB" id="G0S4V6"/>
<dbReference type="OrthoDB" id="4590319at2759"/>
<evidence type="ECO:0000313" key="3">
    <source>
        <dbReference type="EMBL" id="EGS21327.1"/>
    </source>
</evidence>
<keyword evidence="2" id="KW-1133">Transmembrane helix</keyword>
<evidence type="ECO:0000256" key="1">
    <source>
        <dbReference type="SAM" id="MobiDB-lite"/>
    </source>
</evidence>
<dbReference type="EMBL" id="GL988041">
    <property type="protein sequence ID" value="EGS21327.1"/>
    <property type="molecule type" value="Genomic_DNA"/>
</dbReference>
<keyword evidence="2" id="KW-0472">Membrane</keyword>
<organism evidence="4">
    <name type="scientific">Chaetomium thermophilum (strain DSM 1495 / CBS 144.50 / IMI 039719)</name>
    <name type="common">Thermochaetoides thermophila</name>
    <dbReference type="NCBI Taxonomy" id="759272"/>
    <lineage>
        <taxon>Eukaryota</taxon>
        <taxon>Fungi</taxon>
        <taxon>Dikarya</taxon>
        <taxon>Ascomycota</taxon>
        <taxon>Pezizomycotina</taxon>
        <taxon>Sordariomycetes</taxon>
        <taxon>Sordariomycetidae</taxon>
        <taxon>Sordariales</taxon>
        <taxon>Chaetomiaceae</taxon>
        <taxon>Thermochaetoides</taxon>
    </lineage>
</organism>
<dbReference type="GeneID" id="18257220"/>
<dbReference type="RefSeq" id="XP_006693623.1">
    <property type="nucleotide sequence ID" value="XM_006693560.1"/>
</dbReference>